<dbReference type="EMBL" id="UINC01183756">
    <property type="protein sequence ID" value="SVD94657.1"/>
    <property type="molecule type" value="Genomic_DNA"/>
</dbReference>
<accession>A0A382ZGJ4</accession>
<feature type="non-terminal residue" evidence="1">
    <location>
        <position position="40"/>
    </location>
</feature>
<sequence>MMLYFWRSRGRGFVVTLLVSSVMLVSTQVLVAQESDGVTE</sequence>
<reference evidence="1" key="1">
    <citation type="submission" date="2018-05" db="EMBL/GenBank/DDBJ databases">
        <authorList>
            <person name="Lanie J.A."/>
            <person name="Ng W.-L."/>
            <person name="Kazmierczak K.M."/>
            <person name="Andrzejewski T.M."/>
            <person name="Davidsen T.M."/>
            <person name="Wayne K.J."/>
            <person name="Tettelin H."/>
            <person name="Glass J.I."/>
            <person name="Rusch D."/>
            <person name="Podicherti R."/>
            <person name="Tsui H.-C.T."/>
            <person name="Winkler M.E."/>
        </authorList>
    </citation>
    <scope>NUCLEOTIDE SEQUENCE</scope>
</reference>
<evidence type="ECO:0000313" key="1">
    <source>
        <dbReference type="EMBL" id="SVD94657.1"/>
    </source>
</evidence>
<proteinExistence type="predicted"/>
<protein>
    <submittedName>
        <fullName evidence="1">Uncharacterized protein</fullName>
    </submittedName>
</protein>
<dbReference type="AlphaFoldDB" id="A0A382ZGJ4"/>
<name>A0A382ZGJ4_9ZZZZ</name>
<organism evidence="1">
    <name type="scientific">marine metagenome</name>
    <dbReference type="NCBI Taxonomy" id="408172"/>
    <lineage>
        <taxon>unclassified sequences</taxon>
        <taxon>metagenomes</taxon>
        <taxon>ecological metagenomes</taxon>
    </lineage>
</organism>
<gene>
    <name evidence="1" type="ORF">METZ01_LOCUS447511</name>
</gene>